<evidence type="ECO:0000313" key="2">
    <source>
        <dbReference type="Proteomes" id="UP000028999"/>
    </source>
</evidence>
<dbReference type="AlphaFoldDB" id="A0A078FXQ3"/>
<dbReference type="Gramene" id="CDY17801">
    <property type="protein sequence ID" value="CDY17801"/>
    <property type="gene ID" value="GSBRNA2T00002078001"/>
</dbReference>
<reference evidence="1 2" key="1">
    <citation type="journal article" date="2014" name="Science">
        <title>Plant genetics. Early allopolyploid evolution in the post-Neolithic Brassica napus oilseed genome.</title>
        <authorList>
            <person name="Chalhoub B."/>
            <person name="Denoeud F."/>
            <person name="Liu S."/>
            <person name="Parkin I.A."/>
            <person name="Tang H."/>
            <person name="Wang X."/>
            <person name="Chiquet J."/>
            <person name="Belcram H."/>
            <person name="Tong C."/>
            <person name="Samans B."/>
            <person name="Correa M."/>
            <person name="Da Silva C."/>
            <person name="Just J."/>
            <person name="Falentin C."/>
            <person name="Koh C.S."/>
            <person name="Le Clainche I."/>
            <person name="Bernard M."/>
            <person name="Bento P."/>
            <person name="Noel B."/>
            <person name="Labadie K."/>
            <person name="Alberti A."/>
            <person name="Charles M."/>
            <person name="Arnaud D."/>
            <person name="Guo H."/>
            <person name="Daviaud C."/>
            <person name="Alamery S."/>
            <person name="Jabbari K."/>
            <person name="Zhao M."/>
            <person name="Edger P.P."/>
            <person name="Chelaifa H."/>
            <person name="Tack D."/>
            <person name="Lassalle G."/>
            <person name="Mestiri I."/>
            <person name="Schnel N."/>
            <person name="Le Paslier M.C."/>
            <person name="Fan G."/>
            <person name="Renault V."/>
            <person name="Bayer P.E."/>
            <person name="Golicz A.A."/>
            <person name="Manoli S."/>
            <person name="Lee T.H."/>
            <person name="Thi V.H."/>
            <person name="Chalabi S."/>
            <person name="Hu Q."/>
            <person name="Fan C."/>
            <person name="Tollenaere R."/>
            <person name="Lu Y."/>
            <person name="Battail C."/>
            <person name="Shen J."/>
            <person name="Sidebottom C.H."/>
            <person name="Wang X."/>
            <person name="Canaguier A."/>
            <person name="Chauveau A."/>
            <person name="Berard A."/>
            <person name="Deniot G."/>
            <person name="Guan M."/>
            <person name="Liu Z."/>
            <person name="Sun F."/>
            <person name="Lim Y.P."/>
            <person name="Lyons E."/>
            <person name="Town C.D."/>
            <person name="Bancroft I."/>
            <person name="Wang X."/>
            <person name="Meng J."/>
            <person name="Ma J."/>
            <person name="Pires J.C."/>
            <person name="King G.J."/>
            <person name="Brunel D."/>
            <person name="Delourme R."/>
            <person name="Renard M."/>
            <person name="Aury J.M."/>
            <person name="Adams K.L."/>
            <person name="Batley J."/>
            <person name="Snowdon R.J."/>
            <person name="Tost J."/>
            <person name="Edwards D."/>
            <person name="Zhou Y."/>
            <person name="Hua W."/>
            <person name="Sharpe A.G."/>
            <person name="Paterson A.H."/>
            <person name="Guan C."/>
            <person name="Wincker P."/>
        </authorList>
    </citation>
    <scope>NUCLEOTIDE SEQUENCE [LARGE SCALE GENOMIC DNA]</scope>
    <source>
        <strain evidence="2">cv. Darmor-bzh</strain>
    </source>
</reference>
<accession>A0A078FXQ3</accession>
<proteinExistence type="predicted"/>
<keyword evidence="2" id="KW-1185">Reference proteome</keyword>
<protein>
    <submittedName>
        <fullName evidence="1">BnaC08g04150D protein</fullName>
    </submittedName>
</protein>
<dbReference type="Proteomes" id="UP000028999">
    <property type="component" value="Unassembled WGS sequence"/>
</dbReference>
<sequence>MEYYEGIPLQFAVDEDLVIVQPSSPPIDDGISFWEGVIAS</sequence>
<organism evidence="1 2">
    <name type="scientific">Brassica napus</name>
    <name type="common">Rape</name>
    <dbReference type="NCBI Taxonomy" id="3708"/>
    <lineage>
        <taxon>Eukaryota</taxon>
        <taxon>Viridiplantae</taxon>
        <taxon>Streptophyta</taxon>
        <taxon>Embryophyta</taxon>
        <taxon>Tracheophyta</taxon>
        <taxon>Spermatophyta</taxon>
        <taxon>Magnoliopsida</taxon>
        <taxon>eudicotyledons</taxon>
        <taxon>Gunneridae</taxon>
        <taxon>Pentapetalae</taxon>
        <taxon>rosids</taxon>
        <taxon>malvids</taxon>
        <taxon>Brassicales</taxon>
        <taxon>Brassicaceae</taxon>
        <taxon>Brassiceae</taxon>
        <taxon>Brassica</taxon>
    </lineage>
</organism>
<dbReference type="PaxDb" id="3708-A0A078FXQ3"/>
<evidence type="ECO:0000313" key="1">
    <source>
        <dbReference type="EMBL" id="CDY17801.1"/>
    </source>
</evidence>
<name>A0A078FXQ3_BRANA</name>
<gene>
    <name evidence="1" type="primary">BnaC08g04150D</name>
    <name evidence="1" type="ORF">GSBRNA2T00002078001</name>
</gene>
<dbReference type="EMBL" id="LK032078">
    <property type="protein sequence ID" value="CDY17801.1"/>
    <property type="molecule type" value="Genomic_DNA"/>
</dbReference>